<feature type="binding site" evidence="7">
    <location>
        <position position="46"/>
    </location>
    <ligand>
        <name>ATP</name>
        <dbReference type="ChEBI" id="CHEBI:30616"/>
    </ligand>
</feature>
<protein>
    <recommendedName>
        <fullName evidence="1">non-specific serine/threonine protein kinase</fullName>
        <ecNumber evidence="1">2.7.11.1</ecNumber>
    </recommendedName>
</protein>
<evidence type="ECO:0000313" key="9">
    <source>
        <dbReference type="EMBL" id="WUV48375.1"/>
    </source>
</evidence>
<evidence type="ECO:0000256" key="5">
    <source>
        <dbReference type="ARBA" id="ARBA00022777"/>
    </source>
</evidence>
<dbReference type="PANTHER" id="PTHR43289">
    <property type="entry name" value="MITOGEN-ACTIVATED PROTEIN KINASE KINASE KINASE 20-RELATED"/>
    <property type="match status" value="1"/>
</dbReference>
<keyword evidence="10" id="KW-1185">Reference proteome</keyword>
<organism evidence="9 10">
    <name type="scientific">Nocardia vinacea</name>
    <dbReference type="NCBI Taxonomy" id="96468"/>
    <lineage>
        <taxon>Bacteria</taxon>
        <taxon>Bacillati</taxon>
        <taxon>Actinomycetota</taxon>
        <taxon>Actinomycetes</taxon>
        <taxon>Mycobacteriales</taxon>
        <taxon>Nocardiaceae</taxon>
        <taxon>Nocardia</taxon>
    </lineage>
</organism>
<evidence type="ECO:0000259" key="8">
    <source>
        <dbReference type="PROSITE" id="PS50011"/>
    </source>
</evidence>
<dbReference type="PROSITE" id="PS50011">
    <property type="entry name" value="PROTEIN_KINASE_DOM"/>
    <property type="match status" value="1"/>
</dbReference>
<keyword evidence="3" id="KW-0808">Transferase</keyword>
<dbReference type="Gene3D" id="1.10.510.10">
    <property type="entry name" value="Transferase(Phosphotransferase) domain 1"/>
    <property type="match status" value="1"/>
</dbReference>
<sequence>MNNLRPPLTAGSTFGKYRLRRLIGAGGMGRVFEALDTTKGRVVAVKVLPEQLADDPVYRARFRRESHIAALLQEPHVIPIHDYGEIDGLLYIDMRLVDGESLRTVVRTNGPLPPEQAVSVISQIAAGLDAAHHDGLIHRDIKPDNILLTHDGFAYLADFGLANSNTDERLTQTGSAIGSFNYMAPERFRAGPATPAVDVYALACVLHECLTGTRPYSNDGGDAAIMRAHMIELPPRTSSYAPGIPVSIDAVVARGMAKSPDERYASAGELAAAAHAALASPPGDVEDDGPLAVCKYDPTVAAHPTPRATSTPEARSVPAPRRRPRRLWIAAATAVAAVVAVGAWPLLHKPAPPTPGPAARSEFTDDDVTLLKLLEDPYNRTICHHLNPQTILGEKAHLICDEIPEIRVPSGEFYLFPNADALGKAYHGMVLQTSSCPGYPPGPDGPATRGGREVGRMACFTNATTTPPTSGVIQTDDAAMSMAVFSFTESVGGSASLYWTVHDTGEGNSQFRTLPKDPDVYTQADLDLITKLPKAYDPRFCRHEAPESDATAVVLCFGNESGAPTARFFQFPNHPIATQFFDGVMRRSGGRACDDATVPEQPWIRNGTTVGRFTCITDPMPTLVALDQRSDIAIQAVSVRPDSPSNRPKTDLGLFDWFKKNPL</sequence>
<dbReference type="SUPFAM" id="SSF56112">
    <property type="entry name" value="Protein kinase-like (PK-like)"/>
    <property type="match status" value="1"/>
</dbReference>
<proteinExistence type="predicted"/>
<dbReference type="PROSITE" id="PS00107">
    <property type="entry name" value="PROTEIN_KINASE_ATP"/>
    <property type="match status" value="1"/>
</dbReference>
<evidence type="ECO:0000313" key="10">
    <source>
        <dbReference type="Proteomes" id="UP001432062"/>
    </source>
</evidence>
<evidence type="ECO:0000256" key="6">
    <source>
        <dbReference type="ARBA" id="ARBA00022840"/>
    </source>
</evidence>
<dbReference type="GO" id="GO:0004674">
    <property type="term" value="F:protein serine/threonine kinase activity"/>
    <property type="evidence" value="ECO:0007669"/>
    <property type="project" value="UniProtKB-KW"/>
</dbReference>
<keyword evidence="5 9" id="KW-0418">Kinase</keyword>
<dbReference type="InterPro" id="IPR017441">
    <property type="entry name" value="Protein_kinase_ATP_BS"/>
</dbReference>
<dbReference type="CDD" id="cd14014">
    <property type="entry name" value="STKc_PknB_like"/>
    <property type="match status" value="1"/>
</dbReference>
<reference evidence="9" key="1">
    <citation type="submission" date="2022-10" db="EMBL/GenBank/DDBJ databases">
        <title>The complete genomes of actinobacterial strains from the NBC collection.</title>
        <authorList>
            <person name="Joergensen T.S."/>
            <person name="Alvarez Arevalo M."/>
            <person name="Sterndorff E.B."/>
            <person name="Faurdal D."/>
            <person name="Vuksanovic O."/>
            <person name="Mourched A.-S."/>
            <person name="Charusanti P."/>
            <person name="Shaw S."/>
            <person name="Blin K."/>
            <person name="Weber T."/>
        </authorList>
    </citation>
    <scope>NUCLEOTIDE SEQUENCE</scope>
    <source>
        <strain evidence="9">NBC_01482</strain>
    </source>
</reference>
<evidence type="ECO:0000256" key="4">
    <source>
        <dbReference type="ARBA" id="ARBA00022741"/>
    </source>
</evidence>
<evidence type="ECO:0000256" key="2">
    <source>
        <dbReference type="ARBA" id="ARBA00022527"/>
    </source>
</evidence>
<feature type="domain" description="Protein kinase" evidence="8">
    <location>
        <begin position="17"/>
        <end position="278"/>
    </location>
</feature>
<dbReference type="PANTHER" id="PTHR43289:SF6">
    <property type="entry name" value="SERINE_THREONINE-PROTEIN KINASE NEKL-3"/>
    <property type="match status" value="1"/>
</dbReference>
<dbReference type="InterPro" id="IPR000719">
    <property type="entry name" value="Prot_kinase_dom"/>
</dbReference>
<dbReference type="PROSITE" id="PS00108">
    <property type="entry name" value="PROTEIN_KINASE_ST"/>
    <property type="match status" value="1"/>
</dbReference>
<dbReference type="Pfam" id="PF00069">
    <property type="entry name" value="Pkinase"/>
    <property type="match status" value="1"/>
</dbReference>
<dbReference type="InterPro" id="IPR011009">
    <property type="entry name" value="Kinase-like_dom_sf"/>
</dbReference>
<dbReference type="Gene3D" id="3.30.200.20">
    <property type="entry name" value="Phosphorylase Kinase, domain 1"/>
    <property type="match status" value="1"/>
</dbReference>
<gene>
    <name evidence="9" type="ORF">OG563_09345</name>
</gene>
<dbReference type="EC" id="2.7.11.1" evidence="1"/>
<dbReference type="Proteomes" id="UP001432062">
    <property type="component" value="Chromosome"/>
</dbReference>
<dbReference type="SMART" id="SM00220">
    <property type="entry name" value="S_TKc"/>
    <property type="match status" value="1"/>
</dbReference>
<evidence type="ECO:0000256" key="3">
    <source>
        <dbReference type="ARBA" id="ARBA00022679"/>
    </source>
</evidence>
<keyword evidence="4 7" id="KW-0547">Nucleotide-binding</keyword>
<name>A0ABZ1YYK9_9NOCA</name>
<dbReference type="EMBL" id="CP109441">
    <property type="protein sequence ID" value="WUV48375.1"/>
    <property type="molecule type" value="Genomic_DNA"/>
</dbReference>
<evidence type="ECO:0000256" key="7">
    <source>
        <dbReference type="PROSITE-ProRule" id="PRU10141"/>
    </source>
</evidence>
<evidence type="ECO:0000256" key="1">
    <source>
        <dbReference type="ARBA" id="ARBA00012513"/>
    </source>
</evidence>
<keyword evidence="6 7" id="KW-0067">ATP-binding</keyword>
<dbReference type="InterPro" id="IPR008271">
    <property type="entry name" value="Ser/Thr_kinase_AS"/>
</dbReference>
<keyword evidence="2 9" id="KW-0723">Serine/threonine-protein kinase</keyword>
<accession>A0ABZ1YYK9</accession>